<name>A0AA40KP99_9HYME</name>
<reference evidence="1" key="1">
    <citation type="submission" date="2021-10" db="EMBL/GenBank/DDBJ databases">
        <title>Melipona bicolor Genome sequencing and assembly.</title>
        <authorList>
            <person name="Araujo N.S."/>
            <person name="Arias M.C."/>
        </authorList>
    </citation>
    <scope>NUCLEOTIDE SEQUENCE</scope>
    <source>
        <strain evidence="1">USP_2M_L1-L4_2017</strain>
        <tissue evidence="1">Whole body</tissue>
    </source>
</reference>
<proteinExistence type="predicted"/>
<keyword evidence="2" id="KW-1185">Reference proteome</keyword>
<gene>
    <name evidence="1" type="ORF">K0M31_003237</name>
</gene>
<organism evidence="1 2">
    <name type="scientific">Melipona bicolor</name>
    <dbReference type="NCBI Taxonomy" id="60889"/>
    <lineage>
        <taxon>Eukaryota</taxon>
        <taxon>Metazoa</taxon>
        <taxon>Ecdysozoa</taxon>
        <taxon>Arthropoda</taxon>
        <taxon>Hexapoda</taxon>
        <taxon>Insecta</taxon>
        <taxon>Pterygota</taxon>
        <taxon>Neoptera</taxon>
        <taxon>Endopterygota</taxon>
        <taxon>Hymenoptera</taxon>
        <taxon>Apocrita</taxon>
        <taxon>Aculeata</taxon>
        <taxon>Apoidea</taxon>
        <taxon>Anthophila</taxon>
        <taxon>Apidae</taxon>
        <taxon>Melipona</taxon>
    </lineage>
</organism>
<accession>A0AA40KP99</accession>
<protein>
    <submittedName>
        <fullName evidence="1">Uncharacterized protein</fullName>
    </submittedName>
</protein>
<dbReference type="EMBL" id="JAHYIQ010000011">
    <property type="protein sequence ID" value="KAK1127749.1"/>
    <property type="molecule type" value="Genomic_DNA"/>
</dbReference>
<comment type="caution">
    <text evidence="1">The sequence shown here is derived from an EMBL/GenBank/DDBJ whole genome shotgun (WGS) entry which is preliminary data.</text>
</comment>
<dbReference type="AlphaFoldDB" id="A0AA40KP99"/>
<evidence type="ECO:0000313" key="1">
    <source>
        <dbReference type="EMBL" id="KAK1127749.1"/>
    </source>
</evidence>
<dbReference type="Proteomes" id="UP001177670">
    <property type="component" value="Unassembled WGS sequence"/>
</dbReference>
<sequence length="65" mass="7094">MISDESSYDISRLLTVSVFQRVGTMGFGRAMFKVFVVARSNLSALATPSQSARLVDNLEQPVPTT</sequence>
<evidence type="ECO:0000313" key="2">
    <source>
        <dbReference type="Proteomes" id="UP001177670"/>
    </source>
</evidence>